<reference evidence="2 3" key="2">
    <citation type="submission" date="2019-04" db="EMBL/GenBank/DDBJ databases">
        <title>The genome sequence of big-headed turtle.</title>
        <authorList>
            <person name="Gong S."/>
        </authorList>
    </citation>
    <scope>NUCLEOTIDE SEQUENCE [LARGE SCALE GENOMIC DNA]</scope>
    <source>
        <strain evidence="2">DO16091913</strain>
        <tissue evidence="2">Muscle</tissue>
    </source>
</reference>
<accession>A0A4D9E010</accession>
<keyword evidence="2" id="KW-0808">Transferase</keyword>
<keyword evidence="2" id="KW-0328">Glycosyltransferase</keyword>
<dbReference type="EMBL" id="QXTE01000202">
    <property type="protein sequence ID" value="TFK02035.1"/>
    <property type="molecule type" value="Genomic_DNA"/>
</dbReference>
<reference evidence="2 3" key="1">
    <citation type="submission" date="2019-04" db="EMBL/GenBank/DDBJ databases">
        <title>Draft genome of the big-headed turtle Platysternon megacephalum.</title>
        <authorList>
            <person name="Gong S."/>
        </authorList>
    </citation>
    <scope>NUCLEOTIDE SEQUENCE [LARGE SCALE GENOMIC DNA]</scope>
    <source>
        <strain evidence="2">DO16091913</strain>
        <tissue evidence="2">Muscle</tissue>
    </source>
</reference>
<gene>
    <name evidence="2" type="ORF">DR999_PMT15706</name>
</gene>
<evidence type="ECO:0000256" key="1">
    <source>
        <dbReference type="SAM" id="MobiDB-lite"/>
    </source>
</evidence>
<organism evidence="2 3">
    <name type="scientific">Platysternon megacephalum</name>
    <name type="common">big-headed turtle</name>
    <dbReference type="NCBI Taxonomy" id="55544"/>
    <lineage>
        <taxon>Eukaryota</taxon>
        <taxon>Metazoa</taxon>
        <taxon>Chordata</taxon>
        <taxon>Craniata</taxon>
        <taxon>Vertebrata</taxon>
        <taxon>Euteleostomi</taxon>
        <taxon>Archelosauria</taxon>
        <taxon>Testudinata</taxon>
        <taxon>Testudines</taxon>
        <taxon>Cryptodira</taxon>
        <taxon>Durocryptodira</taxon>
        <taxon>Testudinoidea</taxon>
        <taxon>Platysternidae</taxon>
        <taxon>Platysternon</taxon>
    </lineage>
</organism>
<dbReference type="AlphaFoldDB" id="A0A4D9E010"/>
<protein>
    <submittedName>
        <fullName evidence="2">Alpha-1,3-mannosyl-glycoprotein 4-beta-N-acetylglucosaminyltransferase C-like</fullName>
    </submittedName>
</protein>
<sequence>MAVSLFRQIPHPLFSFLSSFLKKPGNRLLRSLVQSNCEEIFCPRKLRAKRSSLGDPERPSFPSLTELNRSCPLEWPLRGHKAAKHSSLKRGAMPVYPPQTPSGIKVTYTQPSLCRQGRNLPARGIGD</sequence>
<keyword evidence="3" id="KW-1185">Reference proteome</keyword>
<evidence type="ECO:0000313" key="2">
    <source>
        <dbReference type="EMBL" id="TFK02035.1"/>
    </source>
</evidence>
<feature type="region of interest" description="Disordered" evidence="1">
    <location>
        <begin position="83"/>
        <end position="104"/>
    </location>
</feature>
<dbReference type="GO" id="GO:0016757">
    <property type="term" value="F:glycosyltransferase activity"/>
    <property type="evidence" value="ECO:0007669"/>
    <property type="project" value="UniProtKB-KW"/>
</dbReference>
<name>A0A4D9E010_9SAUR</name>
<evidence type="ECO:0000313" key="3">
    <source>
        <dbReference type="Proteomes" id="UP000297703"/>
    </source>
</evidence>
<comment type="caution">
    <text evidence="2">The sequence shown here is derived from an EMBL/GenBank/DDBJ whole genome shotgun (WGS) entry which is preliminary data.</text>
</comment>
<proteinExistence type="predicted"/>
<dbReference type="Proteomes" id="UP000297703">
    <property type="component" value="Unassembled WGS sequence"/>
</dbReference>